<dbReference type="AlphaFoldDB" id="A0A9X3S2S4"/>
<accession>A0A9X3S2S4</accession>
<dbReference type="GO" id="GO:0016787">
    <property type="term" value="F:hydrolase activity"/>
    <property type="evidence" value="ECO:0007669"/>
    <property type="project" value="UniProtKB-KW"/>
</dbReference>
<comment type="subcellular location">
    <subcellularLocation>
        <location evidence="1">Cell membrane</location>
        <topology evidence="1">Multi-pass membrane protein</topology>
    </subcellularLocation>
</comment>
<comment type="caution">
    <text evidence="8">The sequence shown here is derived from an EMBL/GenBank/DDBJ whole genome shotgun (WGS) entry which is preliminary data.</text>
</comment>
<dbReference type="Pfam" id="PF01569">
    <property type="entry name" value="PAP2"/>
    <property type="match status" value="1"/>
</dbReference>
<evidence type="ECO:0000256" key="3">
    <source>
        <dbReference type="ARBA" id="ARBA00022692"/>
    </source>
</evidence>
<keyword evidence="6" id="KW-0472">Membrane</keyword>
<evidence type="ECO:0000313" key="9">
    <source>
        <dbReference type="Proteomes" id="UP001149140"/>
    </source>
</evidence>
<keyword evidence="9" id="KW-1185">Reference proteome</keyword>
<dbReference type="PANTHER" id="PTHR14969">
    <property type="entry name" value="SPHINGOSINE-1-PHOSPHATE PHOSPHOHYDROLASE"/>
    <property type="match status" value="1"/>
</dbReference>
<evidence type="ECO:0000256" key="1">
    <source>
        <dbReference type="ARBA" id="ARBA00004651"/>
    </source>
</evidence>
<feature type="domain" description="Phosphatidic acid phosphatase type 2/haloperoxidase" evidence="7">
    <location>
        <begin position="67"/>
        <end position="176"/>
    </location>
</feature>
<evidence type="ECO:0000256" key="2">
    <source>
        <dbReference type="ARBA" id="ARBA00022475"/>
    </source>
</evidence>
<keyword evidence="2" id="KW-1003">Cell membrane</keyword>
<dbReference type="SMART" id="SM00014">
    <property type="entry name" value="acidPPc"/>
    <property type="match status" value="1"/>
</dbReference>
<evidence type="ECO:0000256" key="6">
    <source>
        <dbReference type="ARBA" id="ARBA00023136"/>
    </source>
</evidence>
<sequence>MEPARWLEDIERVDVALYAAIAQTPTPALDRAMARLSEGANYSRLSLAAAAALAVTGGRRGRRAAAVGLASVGVTAAVVNLGVKPLGRRSRPDRAVERVPAARHVRMPSSTSFPSGHSATAFAFATGVGHVLAPAAIPLHGLAAIVAYSRVHTGVHYPGDVVAGALLGTVLAQLTAHAWSPSSRRGGPSALRP</sequence>
<reference evidence="8" key="1">
    <citation type="submission" date="2022-10" db="EMBL/GenBank/DDBJ databases">
        <title>The WGS of Solirubrobacter ginsenosidimutans DSM 21036.</title>
        <authorList>
            <person name="Jiang Z."/>
        </authorList>
    </citation>
    <scope>NUCLEOTIDE SEQUENCE</scope>
    <source>
        <strain evidence="8">DSM 21036</strain>
    </source>
</reference>
<keyword evidence="5" id="KW-1133">Transmembrane helix</keyword>
<name>A0A9X3S2S4_9ACTN</name>
<keyword evidence="4" id="KW-0378">Hydrolase</keyword>
<dbReference type="EMBL" id="JAPDOD010000001">
    <property type="protein sequence ID" value="MDA0158968.1"/>
    <property type="molecule type" value="Genomic_DNA"/>
</dbReference>
<protein>
    <submittedName>
        <fullName evidence="8">Phosphatase PAP2 family protein</fullName>
    </submittedName>
</protein>
<dbReference type="InterPro" id="IPR000326">
    <property type="entry name" value="PAP2/HPO"/>
</dbReference>
<evidence type="ECO:0000313" key="8">
    <source>
        <dbReference type="EMBL" id="MDA0158968.1"/>
    </source>
</evidence>
<dbReference type="GO" id="GO:0005886">
    <property type="term" value="C:plasma membrane"/>
    <property type="evidence" value="ECO:0007669"/>
    <property type="project" value="UniProtKB-SubCell"/>
</dbReference>
<gene>
    <name evidence="8" type="ORF">OM076_01725</name>
</gene>
<organism evidence="8 9">
    <name type="scientific">Solirubrobacter ginsenosidimutans</name>
    <dbReference type="NCBI Taxonomy" id="490573"/>
    <lineage>
        <taxon>Bacteria</taxon>
        <taxon>Bacillati</taxon>
        <taxon>Actinomycetota</taxon>
        <taxon>Thermoleophilia</taxon>
        <taxon>Solirubrobacterales</taxon>
        <taxon>Solirubrobacteraceae</taxon>
        <taxon>Solirubrobacter</taxon>
    </lineage>
</organism>
<dbReference type="Proteomes" id="UP001149140">
    <property type="component" value="Unassembled WGS sequence"/>
</dbReference>
<dbReference type="Gene3D" id="1.20.144.10">
    <property type="entry name" value="Phosphatidic acid phosphatase type 2/haloperoxidase"/>
    <property type="match status" value="1"/>
</dbReference>
<dbReference type="RefSeq" id="WP_270037618.1">
    <property type="nucleotide sequence ID" value="NZ_JAPDOD010000001.1"/>
</dbReference>
<dbReference type="SUPFAM" id="SSF48317">
    <property type="entry name" value="Acid phosphatase/Vanadium-dependent haloperoxidase"/>
    <property type="match status" value="1"/>
</dbReference>
<evidence type="ECO:0000256" key="4">
    <source>
        <dbReference type="ARBA" id="ARBA00022801"/>
    </source>
</evidence>
<evidence type="ECO:0000256" key="5">
    <source>
        <dbReference type="ARBA" id="ARBA00022989"/>
    </source>
</evidence>
<evidence type="ECO:0000259" key="7">
    <source>
        <dbReference type="SMART" id="SM00014"/>
    </source>
</evidence>
<proteinExistence type="predicted"/>
<keyword evidence="3" id="KW-0812">Transmembrane</keyword>
<dbReference type="PANTHER" id="PTHR14969:SF62">
    <property type="entry name" value="DECAPRENYLPHOSPHORYL-5-PHOSPHORIBOSE PHOSPHATASE RV3807C-RELATED"/>
    <property type="match status" value="1"/>
</dbReference>
<dbReference type="InterPro" id="IPR036938">
    <property type="entry name" value="PAP2/HPO_sf"/>
</dbReference>